<dbReference type="STRING" id="1073090.A0A1L9S6X8"/>
<keyword evidence="5" id="KW-0413">Isomerase</keyword>
<evidence type="ECO:0000256" key="1">
    <source>
        <dbReference type="ARBA" id="ARBA00005234"/>
    </source>
</evidence>
<dbReference type="InterPro" id="IPR003653">
    <property type="entry name" value="Peptidase_C48_C"/>
</dbReference>
<proteinExistence type="inferred from homology"/>
<evidence type="ECO:0000313" key="8">
    <source>
        <dbReference type="Proteomes" id="UP000184188"/>
    </source>
</evidence>
<dbReference type="PANTHER" id="PTHR43709:SF2">
    <property type="entry name" value="DUF453 DOMAIN PROTEIN (AFU_ORTHOLOGUE AFUA_6G00360)"/>
    <property type="match status" value="1"/>
</dbReference>
<comment type="similarity">
    <text evidence="1">Belongs to the peptidase C48 family.</text>
</comment>
<sequence length="549" mass="59790">MLDGGLGKLHKRMRGRFGETLHPDDAYLSLTREDMQTLKNDWLTDNAEGGTHWSLLLISIVDGIAFHYDSLPPGNHWEAYNATVKVGRLLNRAIRFVHLSDSPVQENGSDCGVFVCLTMRYLLLKRLLQTNSDRKVSMSLGHKEINATAGRKEIAKIIDGFRKEGERRRSQLQIYIYNMNSLPAAYYRGGTSRALLFHEHHLPRDRTAWTRIFLGVMGSPDARYSRQLDGLGGGISSLSKICVVRPSRRADAHVDFTFVQVGVHSAEVDYAGNCGNMTSAIGPFAVNERLIRLSSEIETETTVSLYNTNTDKLIHSTFPVYRGEAVATGDFAIDGVAGTGARVRLDFLDPAGSRTGCLLPTGKIVDCLDVGGDGREGREVVRVTCIDVGNPSVFVSADELGIEGSMLPDETQRTPGLLDRLERIRRCAAVAMGLAEGVETVAPSIPKICFISKSAPSSSSSVVVRAISTGQPHKALPITVGLAVSAAARLEGSIVHECVRKEDTQDTDIVIGHPSGQLVVGAAYEGGKLQRATVYRTARRLMEGRVFIA</sequence>
<dbReference type="Pfam" id="PF04303">
    <property type="entry name" value="PrpF"/>
    <property type="match status" value="1"/>
</dbReference>
<dbReference type="Gene3D" id="3.40.395.10">
    <property type="entry name" value="Adenoviral Proteinase, Chain A"/>
    <property type="match status" value="1"/>
</dbReference>
<evidence type="ECO:0000256" key="3">
    <source>
        <dbReference type="ARBA" id="ARBA00022670"/>
    </source>
</evidence>
<dbReference type="SUPFAM" id="SSF54506">
    <property type="entry name" value="Diaminopimelate epimerase-like"/>
    <property type="match status" value="2"/>
</dbReference>
<dbReference type="InterPro" id="IPR038765">
    <property type="entry name" value="Papain-like_cys_pep_sf"/>
</dbReference>
<dbReference type="Proteomes" id="UP000184188">
    <property type="component" value="Unassembled WGS sequence"/>
</dbReference>
<feature type="domain" description="Ubiquitin-like protease family profile" evidence="6">
    <location>
        <begin position="1"/>
        <end position="122"/>
    </location>
</feature>
<dbReference type="GeneID" id="34612611"/>
<dbReference type="GO" id="GO:0019783">
    <property type="term" value="F:ubiquitin-like protein peptidase activity"/>
    <property type="evidence" value="ECO:0007669"/>
    <property type="project" value="UniProtKB-ARBA"/>
</dbReference>
<dbReference type="OrthoDB" id="10267539at2759"/>
<evidence type="ECO:0000256" key="5">
    <source>
        <dbReference type="ARBA" id="ARBA00023235"/>
    </source>
</evidence>
<accession>A0A1L9S6X8</accession>
<gene>
    <name evidence="7" type="ORF">ASPZODRAFT_154897</name>
</gene>
<keyword evidence="8" id="KW-1185">Reference proteome</keyword>
<dbReference type="RefSeq" id="XP_022577427.1">
    <property type="nucleotide sequence ID" value="XM_022726147.1"/>
</dbReference>
<keyword evidence="4" id="KW-0378">Hydrolase</keyword>
<protein>
    <recommendedName>
        <fullName evidence="6">Ubiquitin-like protease family profile domain-containing protein</fullName>
    </recommendedName>
</protein>
<dbReference type="GO" id="GO:0008234">
    <property type="term" value="F:cysteine-type peptidase activity"/>
    <property type="evidence" value="ECO:0007669"/>
    <property type="project" value="InterPro"/>
</dbReference>
<dbReference type="Gene3D" id="3.10.310.10">
    <property type="entry name" value="Diaminopimelate Epimerase, Chain A, domain 1"/>
    <property type="match status" value="2"/>
</dbReference>
<evidence type="ECO:0000259" key="6">
    <source>
        <dbReference type="PROSITE" id="PS50600"/>
    </source>
</evidence>
<evidence type="ECO:0000313" key="7">
    <source>
        <dbReference type="EMBL" id="OJJ42917.1"/>
    </source>
</evidence>
<dbReference type="GO" id="GO:0006508">
    <property type="term" value="P:proteolysis"/>
    <property type="evidence" value="ECO:0007669"/>
    <property type="project" value="UniProtKB-KW"/>
</dbReference>
<keyword evidence="3" id="KW-0645">Protease</keyword>
<organism evidence="7 8">
    <name type="scientific">Penicilliopsis zonata CBS 506.65</name>
    <dbReference type="NCBI Taxonomy" id="1073090"/>
    <lineage>
        <taxon>Eukaryota</taxon>
        <taxon>Fungi</taxon>
        <taxon>Dikarya</taxon>
        <taxon>Ascomycota</taxon>
        <taxon>Pezizomycotina</taxon>
        <taxon>Eurotiomycetes</taxon>
        <taxon>Eurotiomycetidae</taxon>
        <taxon>Eurotiales</taxon>
        <taxon>Aspergillaceae</taxon>
        <taxon>Penicilliopsis</taxon>
    </lineage>
</organism>
<dbReference type="InterPro" id="IPR007400">
    <property type="entry name" value="PrpF-like"/>
</dbReference>
<reference evidence="8" key="1">
    <citation type="journal article" date="2017" name="Genome Biol.">
        <title>Comparative genomics reveals high biological diversity and specific adaptations in the industrially and medically important fungal genus Aspergillus.</title>
        <authorList>
            <person name="de Vries R.P."/>
            <person name="Riley R."/>
            <person name="Wiebenga A."/>
            <person name="Aguilar-Osorio G."/>
            <person name="Amillis S."/>
            <person name="Uchima C.A."/>
            <person name="Anderluh G."/>
            <person name="Asadollahi M."/>
            <person name="Askin M."/>
            <person name="Barry K."/>
            <person name="Battaglia E."/>
            <person name="Bayram O."/>
            <person name="Benocci T."/>
            <person name="Braus-Stromeyer S.A."/>
            <person name="Caldana C."/>
            <person name="Canovas D."/>
            <person name="Cerqueira G.C."/>
            <person name="Chen F."/>
            <person name="Chen W."/>
            <person name="Choi C."/>
            <person name="Clum A."/>
            <person name="Dos Santos R.A."/>
            <person name="Damasio A.R."/>
            <person name="Diallinas G."/>
            <person name="Emri T."/>
            <person name="Fekete E."/>
            <person name="Flipphi M."/>
            <person name="Freyberg S."/>
            <person name="Gallo A."/>
            <person name="Gournas C."/>
            <person name="Habgood R."/>
            <person name="Hainaut M."/>
            <person name="Harispe M.L."/>
            <person name="Henrissat B."/>
            <person name="Hilden K.S."/>
            <person name="Hope R."/>
            <person name="Hossain A."/>
            <person name="Karabika E."/>
            <person name="Karaffa L."/>
            <person name="Karanyi Z."/>
            <person name="Krasevec N."/>
            <person name="Kuo A."/>
            <person name="Kusch H."/>
            <person name="LaButti K."/>
            <person name="Lagendijk E.L."/>
            <person name="Lapidus A."/>
            <person name="Levasseur A."/>
            <person name="Lindquist E."/>
            <person name="Lipzen A."/>
            <person name="Logrieco A.F."/>
            <person name="MacCabe A."/>
            <person name="Maekelae M.R."/>
            <person name="Malavazi I."/>
            <person name="Melin P."/>
            <person name="Meyer V."/>
            <person name="Mielnichuk N."/>
            <person name="Miskei M."/>
            <person name="Molnar A.P."/>
            <person name="Mule G."/>
            <person name="Ngan C.Y."/>
            <person name="Orejas M."/>
            <person name="Orosz E."/>
            <person name="Ouedraogo J.P."/>
            <person name="Overkamp K.M."/>
            <person name="Park H.-S."/>
            <person name="Perrone G."/>
            <person name="Piumi F."/>
            <person name="Punt P.J."/>
            <person name="Ram A.F."/>
            <person name="Ramon A."/>
            <person name="Rauscher S."/>
            <person name="Record E."/>
            <person name="Riano-Pachon D.M."/>
            <person name="Robert V."/>
            <person name="Roehrig J."/>
            <person name="Ruller R."/>
            <person name="Salamov A."/>
            <person name="Salih N.S."/>
            <person name="Samson R.A."/>
            <person name="Sandor E."/>
            <person name="Sanguinetti M."/>
            <person name="Schuetze T."/>
            <person name="Sepcic K."/>
            <person name="Shelest E."/>
            <person name="Sherlock G."/>
            <person name="Sophianopoulou V."/>
            <person name="Squina F.M."/>
            <person name="Sun H."/>
            <person name="Susca A."/>
            <person name="Todd R.B."/>
            <person name="Tsang A."/>
            <person name="Unkles S.E."/>
            <person name="van de Wiele N."/>
            <person name="van Rossen-Uffink D."/>
            <person name="Oliveira J.V."/>
            <person name="Vesth T.C."/>
            <person name="Visser J."/>
            <person name="Yu J.-H."/>
            <person name="Zhou M."/>
            <person name="Andersen M.R."/>
            <person name="Archer D.B."/>
            <person name="Baker S.E."/>
            <person name="Benoit I."/>
            <person name="Brakhage A.A."/>
            <person name="Braus G.H."/>
            <person name="Fischer R."/>
            <person name="Frisvad J.C."/>
            <person name="Goldman G.H."/>
            <person name="Houbraken J."/>
            <person name="Oakley B."/>
            <person name="Pocsi I."/>
            <person name="Scazzocchio C."/>
            <person name="Seiboth B."/>
            <person name="vanKuyk P.A."/>
            <person name="Wortman J."/>
            <person name="Dyer P.S."/>
            <person name="Grigoriev I.V."/>
        </authorList>
    </citation>
    <scope>NUCLEOTIDE SEQUENCE [LARGE SCALE GENOMIC DNA]</scope>
    <source>
        <strain evidence="8">CBS 506.65</strain>
    </source>
</reference>
<dbReference type="GO" id="GO:0016853">
    <property type="term" value="F:isomerase activity"/>
    <property type="evidence" value="ECO:0007669"/>
    <property type="project" value="UniProtKB-KW"/>
</dbReference>
<dbReference type="EMBL" id="KV878355">
    <property type="protein sequence ID" value="OJJ42917.1"/>
    <property type="molecule type" value="Genomic_DNA"/>
</dbReference>
<dbReference type="SUPFAM" id="SSF54001">
    <property type="entry name" value="Cysteine proteinases"/>
    <property type="match status" value="1"/>
</dbReference>
<dbReference type="PROSITE" id="PS50600">
    <property type="entry name" value="ULP_PROTEASE"/>
    <property type="match status" value="1"/>
</dbReference>
<dbReference type="PANTHER" id="PTHR43709">
    <property type="entry name" value="ACONITATE ISOMERASE-RELATED"/>
    <property type="match status" value="1"/>
</dbReference>
<evidence type="ECO:0000256" key="4">
    <source>
        <dbReference type="ARBA" id="ARBA00022801"/>
    </source>
</evidence>
<dbReference type="Pfam" id="PF02902">
    <property type="entry name" value="Peptidase_C48"/>
    <property type="match status" value="1"/>
</dbReference>
<evidence type="ECO:0000256" key="2">
    <source>
        <dbReference type="ARBA" id="ARBA00007673"/>
    </source>
</evidence>
<name>A0A1L9S6X8_9EURO</name>
<dbReference type="VEuPathDB" id="FungiDB:ASPZODRAFT_154897"/>
<comment type="similarity">
    <text evidence="2">Belongs to the PrpF family.</text>
</comment>
<dbReference type="AlphaFoldDB" id="A0A1L9S6X8"/>